<proteinExistence type="predicted"/>
<reference evidence="2" key="1">
    <citation type="submission" date="2014-07" db="EMBL/GenBank/DDBJ databases">
        <authorList>
            <person name="Martin A.A"/>
            <person name="De Silva N."/>
        </authorList>
    </citation>
    <scope>NUCLEOTIDE SEQUENCE</scope>
</reference>
<evidence type="ECO:0000313" key="3">
    <source>
        <dbReference type="WBParaSite" id="SVE_1077100.1"/>
    </source>
</evidence>
<feature type="transmembrane region" description="Helical" evidence="1">
    <location>
        <begin position="206"/>
        <end position="225"/>
    </location>
</feature>
<dbReference type="Proteomes" id="UP000035680">
    <property type="component" value="Unassembled WGS sequence"/>
</dbReference>
<feature type="transmembrane region" description="Helical" evidence="1">
    <location>
        <begin position="38"/>
        <end position="60"/>
    </location>
</feature>
<dbReference type="PANTHER" id="PTHR22718:SF11">
    <property type="entry name" value="7TM GPCR SERPENTINE RECEPTOR CLASS X (SRX) DOMAIN-CONTAINING PROTEIN"/>
    <property type="match status" value="1"/>
</dbReference>
<keyword evidence="1" id="KW-1133">Transmembrane helix</keyword>
<organism evidence="2 3">
    <name type="scientific">Strongyloides venezuelensis</name>
    <name type="common">Threadworm</name>
    <dbReference type="NCBI Taxonomy" id="75913"/>
    <lineage>
        <taxon>Eukaryota</taxon>
        <taxon>Metazoa</taxon>
        <taxon>Ecdysozoa</taxon>
        <taxon>Nematoda</taxon>
        <taxon>Chromadorea</taxon>
        <taxon>Rhabditida</taxon>
        <taxon>Tylenchina</taxon>
        <taxon>Panagrolaimomorpha</taxon>
        <taxon>Strongyloidoidea</taxon>
        <taxon>Strongyloididae</taxon>
        <taxon>Strongyloides</taxon>
    </lineage>
</organism>
<evidence type="ECO:0000256" key="1">
    <source>
        <dbReference type="SAM" id="Phobius"/>
    </source>
</evidence>
<feature type="transmembrane region" description="Helical" evidence="1">
    <location>
        <begin position="72"/>
        <end position="93"/>
    </location>
</feature>
<accession>A0A0K0FNS0</accession>
<keyword evidence="2" id="KW-1185">Reference proteome</keyword>
<evidence type="ECO:0000313" key="2">
    <source>
        <dbReference type="Proteomes" id="UP000035680"/>
    </source>
</evidence>
<sequence length="271" mass="32067">MNFNQLSVVIPFTLLPDTMLQGYKETIFYDIFCEADTFGYNLSILLLLALSIDRLSIISFPRLFTTDNKYRIRIYILLSWLITVTLIIVHRIFSVYKKYNPQGYSLYYDINSVMGSEIFKGFTVNLSTTTPIILFISYIFCFIKLRLNNKRVKSIAQNRNWNFERQILLQGFTISLVYELESIFFLQRSLFVKIFNIQNVRYFNAFVNTFVIMYTGSISVSLYIFNKVARGHLIYLFKRLSKNNNKIFSTTKNDNDKYRNKLVAYNNWANK</sequence>
<dbReference type="AlphaFoldDB" id="A0A0K0FNS0"/>
<feature type="transmembrane region" description="Helical" evidence="1">
    <location>
        <begin position="129"/>
        <end position="147"/>
    </location>
</feature>
<name>A0A0K0FNS0_STRVS</name>
<reference evidence="3" key="2">
    <citation type="submission" date="2015-08" db="UniProtKB">
        <authorList>
            <consortium name="WormBaseParasite"/>
        </authorList>
    </citation>
    <scope>IDENTIFICATION</scope>
</reference>
<dbReference type="SUPFAM" id="SSF81321">
    <property type="entry name" value="Family A G protein-coupled receptor-like"/>
    <property type="match status" value="1"/>
</dbReference>
<dbReference type="Gene3D" id="1.20.1070.10">
    <property type="entry name" value="Rhodopsin 7-helix transmembrane proteins"/>
    <property type="match status" value="1"/>
</dbReference>
<dbReference type="PANTHER" id="PTHR22718">
    <property type="entry name" value="SERPENTINE RECEPTOR, CLASS X"/>
    <property type="match status" value="1"/>
</dbReference>
<keyword evidence="1" id="KW-0472">Membrane</keyword>
<keyword evidence="1" id="KW-0812">Transmembrane</keyword>
<dbReference type="WBParaSite" id="SVE_1077100.1">
    <property type="protein sequence ID" value="SVE_1077100.1"/>
    <property type="gene ID" value="SVE_1077100"/>
</dbReference>
<protein>
    <submittedName>
        <fullName evidence="3">G_PROTEIN_RECEP_F1_2 domain-containing protein</fullName>
    </submittedName>
</protein>